<gene>
    <name evidence="2" type="ORF">J8J14_06825</name>
</gene>
<accession>A0ABS4ACA4</accession>
<dbReference type="InterPro" id="IPR006757">
    <property type="entry name" value="OGF_rcpt"/>
</dbReference>
<feature type="domain" description="Opioid growth factor receptor (OGFr) conserved" evidence="1">
    <location>
        <begin position="28"/>
        <end position="88"/>
    </location>
</feature>
<dbReference type="Proteomes" id="UP000681594">
    <property type="component" value="Unassembled WGS sequence"/>
</dbReference>
<keyword evidence="3" id="KW-1185">Reference proteome</keyword>
<dbReference type="RefSeq" id="WP_209378723.1">
    <property type="nucleotide sequence ID" value="NZ_JAGIZB010000005.1"/>
</dbReference>
<organism evidence="2 3">
    <name type="scientific">Pararoseomonas baculiformis</name>
    <dbReference type="NCBI Taxonomy" id="2820812"/>
    <lineage>
        <taxon>Bacteria</taxon>
        <taxon>Pseudomonadati</taxon>
        <taxon>Pseudomonadota</taxon>
        <taxon>Alphaproteobacteria</taxon>
        <taxon>Acetobacterales</taxon>
        <taxon>Acetobacteraceae</taxon>
        <taxon>Pararoseomonas</taxon>
    </lineage>
</organism>
<name>A0ABS4ACA4_9PROT</name>
<evidence type="ECO:0000313" key="3">
    <source>
        <dbReference type="Proteomes" id="UP000681594"/>
    </source>
</evidence>
<evidence type="ECO:0000313" key="2">
    <source>
        <dbReference type="EMBL" id="MBP0444491.1"/>
    </source>
</evidence>
<evidence type="ECO:0000259" key="1">
    <source>
        <dbReference type="Pfam" id="PF04664"/>
    </source>
</evidence>
<dbReference type="EMBL" id="JAGIZB010000005">
    <property type="protein sequence ID" value="MBP0444491.1"/>
    <property type="molecule type" value="Genomic_DNA"/>
</dbReference>
<proteinExistence type="predicted"/>
<sequence length="153" mass="16916">MPGTIHRFLRGEGPDGRGRLLADVLAFDDDRIEALHDFIQWLFPLPQPSRAAPGAPVLGEEEAAAIRGDAQAQEGLRAALARMERFYAATDHWLRPFDHNHLRISRIIAATRNLLGPEEARGFHAAVTARNEAAGHPINPESLRHWARALGRG</sequence>
<dbReference type="Pfam" id="PF04664">
    <property type="entry name" value="OGFr_N"/>
    <property type="match status" value="1"/>
</dbReference>
<comment type="caution">
    <text evidence="2">The sequence shown here is derived from an EMBL/GenBank/DDBJ whole genome shotgun (WGS) entry which is preliminary data.</text>
</comment>
<reference evidence="2 3" key="1">
    <citation type="submission" date="2021-03" db="EMBL/GenBank/DDBJ databases">
        <authorList>
            <person name="So Y."/>
        </authorList>
    </citation>
    <scope>NUCLEOTIDE SEQUENCE [LARGE SCALE GENOMIC DNA]</scope>
    <source>
        <strain evidence="2 3">SSH11</strain>
    </source>
</reference>
<protein>
    <recommendedName>
        <fullName evidence="1">Opioid growth factor receptor (OGFr) conserved domain-containing protein</fullName>
    </recommendedName>
</protein>